<accession>A0ABP7L7Y8</accession>
<keyword evidence="3" id="KW-1185">Reference proteome</keyword>
<evidence type="ECO:0000313" key="2">
    <source>
        <dbReference type="EMBL" id="GAA3895680.1"/>
    </source>
</evidence>
<feature type="compositionally biased region" description="Basic and acidic residues" evidence="1">
    <location>
        <begin position="10"/>
        <end position="27"/>
    </location>
</feature>
<feature type="compositionally biased region" description="Basic and acidic residues" evidence="1">
    <location>
        <begin position="35"/>
        <end position="53"/>
    </location>
</feature>
<gene>
    <name evidence="2" type="ORF">GCM10022244_02030</name>
</gene>
<dbReference type="EMBL" id="BAABAJ010000001">
    <property type="protein sequence ID" value="GAA3895680.1"/>
    <property type="molecule type" value="Genomic_DNA"/>
</dbReference>
<organism evidence="2 3">
    <name type="scientific">Streptomyces gulbargensis</name>
    <dbReference type="NCBI Taxonomy" id="364901"/>
    <lineage>
        <taxon>Bacteria</taxon>
        <taxon>Bacillati</taxon>
        <taxon>Actinomycetota</taxon>
        <taxon>Actinomycetes</taxon>
        <taxon>Kitasatosporales</taxon>
        <taxon>Streptomycetaceae</taxon>
        <taxon>Streptomyces</taxon>
    </lineage>
</organism>
<evidence type="ECO:0000256" key="1">
    <source>
        <dbReference type="SAM" id="MobiDB-lite"/>
    </source>
</evidence>
<reference evidence="3" key="1">
    <citation type="journal article" date="2019" name="Int. J. Syst. Evol. Microbiol.">
        <title>The Global Catalogue of Microorganisms (GCM) 10K type strain sequencing project: providing services to taxonomists for standard genome sequencing and annotation.</title>
        <authorList>
            <consortium name="The Broad Institute Genomics Platform"/>
            <consortium name="The Broad Institute Genome Sequencing Center for Infectious Disease"/>
            <person name="Wu L."/>
            <person name="Ma J."/>
        </authorList>
    </citation>
    <scope>NUCLEOTIDE SEQUENCE [LARGE SCALE GENOMIC DNA]</scope>
    <source>
        <strain evidence="3">JCM 16956</strain>
    </source>
</reference>
<name>A0ABP7L7Y8_9ACTN</name>
<sequence length="67" mass="6944">MAPILLCNELHSKGVRTGETRLTEDPRAGAGGGNRRREPGTAGRRGDAPDGRGGRVPSGNRGPHGET</sequence>
<comment type="caution">
    <text evidence="2">The sequence shown here is derived from an EMBL/GenBank/DDBJ whole genome shotgun (WGS) entry which is preliminary data.</text>
</comment>
<proteinExistence type="predicted"/>
<protein>
    <submittedName>
        <fullName evidence="2">Uncharacterized protein</fullName>
    </submittedName>
</protein>
<evidence type="ECO:0000313" key="3">
    <source>
        <dbReference type="Proteomes" id="UP001501000"/>
    </source>
</evidence>
<feature type="region of interest" description="Disordered" evidence="1">
    <location>
        <begin position="1"/>
        <end position="67"/>
    </location>
</feature>
<dbReference type="Proteomes" id="UP001501000">
    <property type="component" value="Unassembled WGS sequence"/>
</dbReference>